<organism evidence="2 3">
    <name type="scientific">Eschrichtius robustus</name>
    <name type="common">California gray whale</name>
    <name type="synonym">Eschrichtius gibbosus</name>
    <dbReference type="NCBI Taxonomy" id="9764"/>
    <lineage>
        <taxon>Eukaryota</taxon>
        <taxon>Metazoa</taxon>
        <taxon>Chordata</taxon>
        <taxon>Craniata</taxon>
        <taxon>Vertebrata</taxon>
        <taxon>Euteleostomi</taxon>
        <taxon>Mammalia</taxon>
        <taxon>Eutheria</taxon>
        <taxon>Laurasiatheria</taxon>
        <taxon>Artiodactyla</taxon>
        <taxon>Whippomorpha</taxon>
        <taxon>Cetacea</taxon>
        <taxon>Mysticeti</taxon>
        <taxon>Eschrichtiidae</taxon>
        <taxon>Eschrichtius</taxon>
    </lineage>
</organism>
<feature type="compositionally biased region" description="Basic residues" evidence="1">
    <location>
        <begin position="13"/>
        <end position="27"/>
    </location>
</feature>
<accession>A0AB34I1G7</accession>
<evidence type="ECO:0000313" key="2">
    <source>
        <dbReference type="EMBL" id="KAJ8797414.1"/>
    </source>
</evidence>
<dbReference type="Proteomes" id="UP001159641">
    <property type="component" value="Unassembled WGS sequence"/>
</dbReference>
<sequence length="98" mass="11280">MKIDDPEDGISFRSKRKLHAQKGARRPQHPELIRVQPEHNDRILPGQHTAPQRQPQPHALPLEQRVHHTLPGLHLNSEFKNTGTKEKVEPQQLNDCIS</sequence>
<protein>
    <submittedName>
        <fullName evidence="2">Uncharacterized protein</fullName>
    </submittedName>
</protein>
<evidence type="ECO:0000256" key="1">
    <source>
        <dbReference type="SAM" id="MobiDB-lite"/>
    </source>
</evidence>
<gene>
    <name evidence="2" type="ORF">J1605_017642</name>
</gene>
<proteinExistence type="predicted"/>
<feature type="compositionally biased region" description="Basic and acidic residues" evidence="1">
    <location>
        <begin position="28"/>
        <end position="42"/>
    </location>
</feature>
<evidence type="ECO:0000313" key="3">
    <source>
        <dbReference type="Proteomes" id="UP001159641"/>
    </source>
</evidence>
<keyword evidence="3" id="KW-1185">Reference proteome</keyword>
<reference evidence="2 3" key="1">
    <citation type="submission" date="2022-11" db="EMBL/GenBank/DDBJ databases">
        <title>Whole genome sequence of Eschrichtius robustus ER-17-0199.</title>
        <authorList>
            <person name="Bruniche-Olsen A."/>
            <person name="Black A.N."/>
            <person name="Fields C.J."/>
            <person name="Walden K."/>
            <person name="Dewoody J.A."/>
        </authorList>
    </citation>
    <scope>NUCLEOTIDE SEQUENCE [LARGE SCALE GENOMIC DNA]</scope>
    <source>
        <strain evidence="2">ER-17-0199</strain>
        <tissue evidence="2">Blubber</tissue>
    </source>
</reference>
<dbReference type="EMBL" id="JAIQCJ010000254">
    <property type="protein sequence ID" value="KAJ8797414.1"/>
    <property type="molecule type" value="Genomic_DNA"/>
</dbReference>
<name>A0AB34I1G7_ESCRO</name>
<feature type="region of interest" description="Disordered" evidence="1">
    <location>
        <begin position="1"/>
        <end position="98"/>
    </location>
</feature>
<comment type="caution">
    <text evidence="2">The sequence shown here is derived from an EMBL/GenBank/DDBJ whole genome shotgun (WGS) entry which is preliminary data.</text>
</comment>
<dbReference type="AlphaFoldDB" id="A0AB34I1G7"/>